<protein>
    <recommendedName>
        <fullName evidence="4">Secreted protein</fullName>
    </recommendedName>
</protein>
<keyword evidence="3" id="KW-1185">Reference proteome</keyword>
<dbReference type="EMBL" id="JYDO01000066">
    <property type="protein sequence ID" value="KRZ73226.1"/>
    <property type="molecule type" value="Genomic_DNA"/>
</dbReference>
<feature type="signal peptide" evidence="1">
    <location>
        <begin position="1"/>
        <end position="23"/>
    </location>
</feature>
<sequence length="137" mass="15095">MVQLLRSTASGMLWVILSAYGRADSSGAILNAGSSCVTNRRRSGRPCLFNPDNSILKELKSSIGRSSRTFRLLLHMHGNRAVSAQKFHSSQFCWLSTMLSSLASLELFCSFAMRSAFSDLIILNELYIFISPSSGTH</sequence>
<keyword evidence="1" id="KW-0732">Signal</keyword>
<evidence type="ECO:0000256" key="1">
    <source>
        <dbReference type="SAM" id="SignalP"/>
    </source>
</evidence>
<accession>A0A0V1MNG4</accession>
<proteinExistence type="predicted"/>
<dbReference type="Proteomes" id="UP000054843">
    <property type="component" value="Unassembled WGS sequence"/>
</dbReference>
<dbReference type="AlphaFoldDB" id="A0A0V1MNG4"/>
<reference evidence="2 3" key="1">
    <citation type="submission" date="2015-01" db="EMBL/GenBank/DDBJ databases">
        <title>Evolution of Trichinella species and genotypes.</title>
        <authorList>
            <person name="Korhonen P.K."/>
            <person name="Edoardo P."/>
            <person name="Giuseppe L.R."/>
            <person name="Gasser R.B."/>
        </authorList>
    </citation>
    <scope>NUCLEOTIDE SEQUENCE [LARGE SCALE GENOMIC DNA]</scope>
    <source>
        <strain evidence="2">ISS1980</strain>
    </source>
</reference>
<evidence type="ECO:0000313" key="3">
    <source>
        <dbReference type="Proteomes" id="UP000054843"/>
    </source>
</evidence>
<evidence type="ECO:0008006" key="4">
    <source>
        <dbReference type="Google" id="ProtNLM"/>
    </source>
</evidence>
<organism evidence="2 3">
    <name type="scientific">Trichinella papuae</name>
    <dbReference type="NCBI Taxonomy" id="268474"/>
    <lineage>
        <taxon>Eukaryota</taxon>
        <taxon>Metazoa</taxon>
        <taxon>Ecdysozoa</taxon>
        <taxon>Nematoda</taxon>
        <taxon>Enoplea</taxon>
        <taxon>Dorylaimia</taxon>
        <taxon>Trichinellida</taxon>
        <taxon>Trichinellidae</taxon>
        <taxon>Trichinella</taxon>
    </lineage>
</organism>
<feature type="chain" id="PRO_5006882713" description="Secreted protein" evidence="1">
    <location>
        <begin position="24"/>
        <end position="137"/>
    </location>
</feature>
<gene>
    <name evidence="2" type="ORF">T10_2957</name>
</gene>
<name>A0A0V1MNG4_9BILA</name>
<comment type="caution">
    <text evidence="2">The sequence shown here is derived from an EMBL/GenBank/DDBJ whole genome shotgun (WGS) entry which is preliminary data.</text>
</comment>
<evidence type="ECO:0000313" key="2">
    <source>
        <dbReference type="EMBL" id="KRZ73226.1"/>
    </source>
</evidence>